<evidence type="ECO:0000256" key="6">
    <source>
        <dbReference type="ARBA" id="ARBA00023242"/>
    </source>
</evidence>
<evidence type="ECO:0000256" key="5">
    <source>
        <dbReference type="ARBA" id="ARBA00022829"/>
    </source>
</evidence>
<evidence type="ECO:0000256" key="1">
    <source>
        <dbReference type="ARBA" id="ARBA00004123"/>
    </source>
</evidence>
<comment type="subcellular location">
    <subcellularLocation>
        <location evidence="1">Nucleus</location>
    </subcellularLocation>
</comment>
<dbReference type="GO" id="GO:0005634">
    <property type="term" value="C:nucleus"/>
    <property type="evidence" value="ECO:0007669"/>
    <property type="project" value="UniProtKB-SubCell"/>
</dbReference>
<feature type="compositionally biased region" description="Polar residues" evidence="8">
    <location>
        <begin position="294"/>
        <end position="308"/>
    </location>
</feature>
<comment type="similarity">
    <text evidence="2">Belongs to the SCC4/mau-2 family.</text>
</comment>
<dbReference type="GO" id="GO:0051301">
    <property type="term" value="P:cell division"/>
    <property type="evidence" value="ECO:0007669"/>
    <property type="project" value="UniProtKB-KW"/>
</dbReference>
<keyword evidence="7" id="KW-0131">Cell cycle</keyword>
<accession>A0AAD5BEA0</accession>
<evidence type="ECO:0000256" key="4">
    <source>
        <dbReference type="ARBA" id="ARBA00022776"/>
    </source>
</evidence>
<feature type="compositionally biased region" description="Polar residues" evidence="8">
    <location>
        <begin position="491"/>
        <end position="501"/>
    </location>
</feature>
<dbReference type="Pfam" id="PF10345">
    <property type="entry name" value="Cohesin_load"/>
    <property type="match status" value="1"/>
</dbReference>
<feature type="compositionally biased region" description="Basic and acidic residues" evidence="8">
    <location>
        <begin position="259"/>
        <end position="284"/>
    </location>
</feature>
<dbReference type="GO" id="GO:0007064">
    <property type="term" value="P:mitotic sister chromatid cohesion"/>
    <property type="evidence" value="ECO:0007669"/>
    <property type="project" value="InterPro"/>
</dbReference>
<feature type="compositionally biased region" description="Polar residues" evidence="8">
    <location>
        <begin position="361"/>
        <end position="375"/>
    </location>
</feature>
<keyword evidence="6" id="KW-0539">Nucleus</keyword>
<comment type="caution">
    <text evidence="9">The sequence shown here is derived from an EMBL/GenBank/DDBJ whole genome shotgun (WGS) entry which is preliminary data.</text>
</comment>
<keyword evidence="4" id="KW-0498">Mitosis</keyword>
<keyword evidence="3" id="KW-0132">Cell division</keyword>
<dbReference type="GO" id="GO:0007059">
    <property type="term" value="P:chromosome segregation"/>
    <property type="evidence" value="ECO:0007669"/>
    <property type="project" value="UniProtKB-KW"/>
</dbReference>
<feature type="region of interest" description="Disordered" evidence="8">
    <location>
        <begin position="100"/>
        <end position="135"/>
    </location>
</feature>
<dbReference type="Proteomes" id="UP001204833">
    <property type="component" value="Unassembled WGS sequence"/>
</dbReference>
<proteinExistence type="inferred from homology"/>
<feature type="region of interest" description="Disordered" evidence="8">
    <location>
        <begin position="405"/>
        <end position="527"/>
    </location>
</feature>
<evidence type="ECO:0000256" key="3">
    <source>
        <dbReference type="ARBA" id="ARBA00022618"/>
    </source>
</evidence>
<feature type="compositionally biased region" description="Polar residues" evidence="8">
    <location>
        <begin position="405"/>
        <end position="416"/>
    </location>
</feature>
<sequence length="1280" mass="145000">MGRRENATPDKPAPLRNNALATDIGEMYSLVSGGLNKSGTQSESSSTLKLLSQLQQEPKQEEGEKFHHVYKSEYMSYGDFEPRSPYLKHDQSSTYREYDRYPIHSDPMPNEQKEECENSMQALDSSAGSSSNSETVRAQLGNVQQFEKVATRNLLALEDSKQQMPSLLQPPKPLSTSKNFAGHSGSEDPVSRVNIAQNIKDILANISNLGAINNDGVPNAATTIDSTGNNSGDGDGDVSMATLNDDRSDHRTTNLLENKSIDGKLPTHDQHPLKEPEAMSRDQGTRAPPLMPAESTQKLSEGNGSIDTVSHALSAGPVHPDNDHFSLETSQKTTKSAHHPNSNERHTEVPAEQKSPHGSYATKSNHTSRDNSSGKAFSFVVPNRGEGLVRFNSAKLKEHLTDSYQPISPFEPNSTIKHNHNLTSSNASAKIKSSKEQLQKYSRFGKQDLSKGESWISQTDAGKYTKTDSQPERHSQRPSRPRSSSVKDSSKGVNTYGSNSWVREGYEPPTKKHKVEPGITQHDSCRPSTYSKFKHIASQLKPSKSNKQFIRDPVNTFKVFGKPNFQMVPYTSDQVEKLLSESLSHPELKVAYFVQKSQDLVHKAHESKVVDKSMQSVFNYQKFIKGAIKCLMLVVKNYTRDLNPQQLVSIYYKIAKLYLNETESLDLAEAYAIKASNVCRDHSFTEFQFFCDLLMIEIYEKFDITTVVGFAQRRVGFYEESGFHALATCLQLARIKYLLVSDVSLALVNMQRLLKDPKLHPSIKQITVVYLAGLHNYRGDHAAVVELLRGFDMKVTQPFAAYVLMTKLLANVCLNNTPESKFLLKELMHILQEGEKFNWGEWSINGDIKFHIKGELDVEFDFVVSWLPVVDFKIMLYFLSGIAYLHSVGDKSKVCFEKAYSLIVNTQSDLKSNRNLATYFTANDSRQRELRLRYIGYLVQFYQQWQFFVNDDAKIVFLNDFMNANNKSFTREEYAMFKPMYPYINYMFALYYHGRGDIQAAKFYYLKVKNMTSTLLENDPSTSLQQMNSRLGGDTVCPKGYFNELHVYSTFHLIILLDYEVNEIMSKKETDESQLAVGKFTAIRNTLFDEFSTGIKQPPKHADSFQYNFVIHNKLLRTTLEITITFLQDISPHLTIKDLRSMLVKLGDKTTFYFVSFIVTYFLIKTSGTSEKTRLIESCFTVLPKSRTETVETSSGNKDQVSISESADSCRVLLLRELIEVHQSTGLHNQVNMEKAQLERLYKLLAHRYTTLEKNVICDPTFKILSQVKSENEDAEMKDA</sequence>
<reference evidence="9 10" key="1">
    <citation type="journal article" date="2022" name="DNA Res.">
        <title>Genome analysis of five recently described species of the CUG-Ser clade uncovers Candida theae as a new hybrid lineage with pathogenic potential in the Candida parapsilosis species complex.</title>
        <authorList>
            <person name="Mixao V."/>
            <person name="Del Olmo V."/>
            <person name="Hegedusova E."/>
            <person name="Saus E."/>
            <person name="Pryszcz L."/>
            <person name="Cillingova A."/>
            <person name="Nosek J."/>
            <person name="Gabaldon T."/>
        </authorList>
    </citation>
    <scope>NUCLEOTIDE SEQUENCE [LARGE SCALE GENOMIC DNA]</scope>
    <source>
        <strain evidence="9 10">CBS 12239</strain>
    </source>
</reference>
<feature type="region of interest" description="Disordered" evidence="8">
    <location>
        <begin position="31"/>
        <end position="65"/>
    </location>
</feature>
<dbReference type="GeneID" id="76151313"/>
<evidence type="ECO:0000256" key="7">
    <source>
        <dbReference type="ARBA" id="ARBA00023306"/>
    </source>
</evidence>
<gene>
    <name evidence="9" type="ORF">KGF57_003254</name>
</gene>
<dbReference type="RefSeq" id="XP_051608263.1">
    <property type="nucleotide sequence ID" value="XM_051752655.1"/>
</dbReference>
<dbReference type="AlphaFoldDB" id="A0AAD5BEA0"/>
<feature type="region of interest" description="Disordered" evidence="8">
    <location>
        <begin position="223"/>
        <end position="377"/>
    </location>
</feature>
<keyword evidence="10" id="KW-1185">Reference proteome</keyword>
<feature type="region of interest" description="Disordered" evidence="8">
    <location>
        <begin position="162"/>
        <end position="189"/>
    </location>
</feature>
<evidence type="ECO:0000256" key="2">
    <source>
        <dbReference type="ARBA" id="ARBA00008585"/>
    </source>
</evidence>
<name>A0AAD5BEA0_9ASCO</name>
<organism evidence="9 10">
    <name type="scientific">Candida theae</name>
    <dbReference type="NCBI Taxonomy" id="1198502"/>
    <lineage>
        <taxon>Eukaryota</taxon>
        <taxon>Fungi</taxon>
        <taxon>Dikarya</taxon>
        <taxon>Ascomycota</taxon>
        <taxon>Saccharomycotina</taxon>
        <taxon>Pichiomycetes</taxon>
        <taxon>Debaryomycetaceae</taxon>
        <taxon>Candida/Lodderomyces clade</taxon>
        <taxon>Candida</taxon>
    </lineage>
</organism>
<dbReference type="EMBL" id="JAIHNG010000121">
    <property type="protein sequence ID" value="KAI5957560.1"/>
    <property type="molecule type" value="Genomic_DNA"/>
</dbReference>
<dbReference type="InterPro" id="IPR019440">
    <property type="entry name" value="MAU2"/>
</dbReference>
<feature type="compositionally biased region" description="Low complexity" evidence="8">
    <location>
        <begin position="40"/>
        <end position="57"/>
    </location>
</feature>
<evidence type="ECO:0000256" key="8">
    <source>
        <dbReference type="SAM" id="MobiDB-lite"/>
    </source>
</evidence>
<keyword evidence="5" id="KW-0159">Chromosome partition</keyword>
<evidence type="ECO:0000313" key="10">
    <source>
        <dbReference type="Proteomes" id="UP001204833"/>
    </source>
</evidence>
<feature type="compositionally biased region" description="Basic and acidic residues" evidence="8">
    <location>
        <begin position="463"/>
        <end position="475"/>
    </location>
</feature>
<feature type="compositionally biased region" description="Basic and acidic residues" evidence="8">
    <location>
        <begin position="341"/>
        <end position="355"/>
    </location>
</feature>
<protein>
    <submittedName>
        <fullName evidence="9">Uncharacterized protein</fullName>
    </submittedName>
</protein>
<evidence type="ECO:0000313" key="9">
    <source>
        <dbReference type="EMBL" id="KAI5957560.1"/>
    </source>
</evidence>